<evidence type="ECO:0000256" key="13">
    <source>
        <dbReference type="ARBA" id="ARBA00023136"/>
    </source>
</evidence>
<dbReference type="InterPro" id="IPR028250">
    <property type="entry name" value="DsbDN"/>
</dbReference>
<evidence type="ECO:0000256" key="14">
    <source>
        <dbReference type="ARBA" id="ARBA00023157"/>
    </source>
</evidence>
<dbReference type="GO" id="GO:0017004">
    <property type="term" value="P:cytochrome complex assembly"/>
    <property type="evidence" value="ECO:0007669"/>
    <property type="project" value="UniProtKB-UniRule"/>
</dbReference>
<comment type="similarity">
    <text evidence="2 18">Belongs to the thioredoxin family. DsbD subfamily.</text>
</comment>
<feature type="transmembrane region" description="Helical" evidence="18">
    <location>
        <begin position="236"/>
        <end position="260"/>
    </location>
</feature>
<keyword evidence="7 18" id="KW-0732">Signal</keyword>
<feature type="region of interest" description="Disordered" evidence="19">
    <location>
        <begin position="158"/>
        <end position="177"/>
    </location>
</feature>
<keyword evidence="10 18" id="KW-1133">Transmembrane helix</keyword>
<reference evidence="21 22" key="1">
    <citation type="submission" date="2023-12" db="EMBL/GenBank/DDBJ databases">
        <title>Whole-genome sequencing of halo(alkali)philic microorganisms from hypersaline lakes.</title>
        <authorList>
            <person name="Sorokin D.Y."/>
            <person name="Merkel A.Y."/>
            <person name="Messina E."/>
            <person name="Yakimov M."/>
        </authorList>
    </citation>
    <scope>NUCLEOTIDE SEQUENCE [LARGE SCALE GENOMIC DNA]</scope>
    <source>
        <strain evidence="21 22">AB-CW1</strain>
    </source>
</reference>
<dbReference type="CDD" id="cd02953">
    <property type="entry name" value="DsbDgamma"/>
    <property type="match status" value="1"/>
</dbReference>
<keyword evidence="15 18" id="KW-0676">Redox-active center</keyword>
<comment type="function">
    <text evidence="18">Required to facilitate the formation of correct disulfide bonds in some periplasmic proteins and for the assembly of the periplasmic c-type cytochromes. Acts by transferring electrons from cytoplasmic thioredoxin to the periplasm. This transfer involves a cascade of disulfide bond formation and reduction steps.</text>
</comment>
<dbReference type="RefSeq" id="WP_346052011.1">
    <property type="nucleotide sequence ID" value="NZ_JAYGII010000019.1"/>
</dbReference>
<feature type="transmembrane region" description="Helical" evidence="18">
    <location>
        <begin position="272"/>
        <end position="292"/>
    </location>
</feature>
<dbReference type="SUPFAM" id="SSF74863">
    <property type="entry name" value="Thiol:disulfide interchange protein DsbD, N-terminal domain (DsbD-alpha)"/>
    <property type="match status" value="1"/>
</dbReference>
<feature type="signal peptide" evidence="18">
    <location>
        <begin position="1"/>
        <end position="29"/>
    </location>
</feature>
<dbReference type="InterPro" id="IPR036249">
    <property type="entry name" value="Thioredoxin-like_sf"/>
</dbReference>
<comment type="subcellular location">
    <subcellularLocation>
        <location evidence="1 18">Cell inner membrane</location>
        <topology evidence="1 18">Multi-pass membrane protein</topology>
    </subcellularLocation>
</comment>
<dbReference type="Proteomes" id="UP001302316">
    <property type="component" value="Unassembled WGS sequence"/>
</dbReference>
<evidence type="ECO:0000256" key="12">
    <source>
        <dbReference type="ARBA" id="ARBA00023027"/>
    </source>
</evidence>
<evidence type="ECO:0000256" key="6">
    <source>
        <dbReference type="ARBA" id="ARBA00022692"/>
    </source>
</evidence>
<dbReference type="Pfam" id="PF02683">
    <property type="entry name" value="DsbD_TM"/>
    <property type="match status" value="1"/>
</dbReference>
<keyword evidence="4 18" id="KW-1003">Cell membrane</keyword>
<keyword evidence="13 18" id="KW-0472">Membrane</keyword>
<dbReference type="Pfam" id="PF13899">
    <property type="entry name" value="Thioredoxin_7"/>
    <property type="match status" value="1"/>
</dbReference>
<feature type="domain" description="Thioredoxin" evidence="20">
    <location>
        <begin position="486"/>
        <end position="610"/>
    </location>
</feature>
<keyword evidence="22" id="KW-1185">Reference proteome</keyword>
<feature type="disulfide bond" description="Redox-active" evidence="18">
    <location>
        <begin position="211"/>
        <end position="333"/>
    </location>
</feature>
<evidence type="ECO:0000259" key="20">
    <source>
        <dbReference type="PROSITE" id="PS51352"/>
    </source>
</evidence>
<keyword evidence="3 18" id="KW-0813">Transport</keyword>
<feature type="transmembrane region" description="Helical" evidence="18">
    <location>
        <begin position="194"/>
        <end position="224"/>
    </location>
</feature>
<evidence type="ECO:0000256" key="11">
    <source>
        <dbReference type="ARBA" id="ARBA00023002"/>
    </source>
</evidence>
<dbReference type="InterPro" id="IPR013766">
    <property type="entry name" value="Thioredoxin_domain"/>
</dbReference>
<keyword evidence="12 18" id="KW-0520">NAD</keyword>
<evidence type="ECO:0000256" key="19">
    <source>
        <dbReference type="SAM" id="MobiDB-lite"/>
    </source>
</evidence>
<proteinExistence type="inferred from homology"/>
<dbReference type="SUPFAM" id="SSF52833">
    <property type="entry name" value="Thioredoxin-like"/>
    <property type="match status" value="1"/>
</dbReference>
<dbReference type="Pfam" id="PF11412">
    <property type="entry name" value="DsbD_N"/>
    <property type="match status" value="1"/>
</dbReference>
<feature type="transmembrane region" description="Helical" evidence="18">
    <location>
        <begin position="450"/>
        <end position="469"/>
    </location>
</feature>
<evidence type="ECO:0000256" key="7">
    <source>
        <dbReference type="ARBA" id="ARBA00022729"/>
    </source>
</evidence>
<evidence type="ECO:0000256" key="2">
    <source>
        <dbReference type="ARBA" id="ARBA00007241"/>
    </source>
</evidence>
<comment type="catalytic activity">
    <reaction evidence="17 18">
        <text>[protein]-dithiol + NADP(+) = [protein]-disulfide + NADPH + H(+)</text>
        <dbReference type="Rhea" id="RHEA:18753"/>
        <dbReference type="Rhea" id="RHEA-COMP:10593"/>
        <dbReference type="Rhea" id="RHEA-COMP:10594"/>
        <dbReference type="ChEBI" id="CHEBI:15378"/>
        <dbReference type="ChEBI" id="CHEBI:29950"/>
        <dbReference type="ChEBI" id="CHEBI:50058"/>
        <dbReference type="ChEBI" id="CHEBI:57783"/>
        <dbReference type="ChEBI" id="CHEBI:58349"/>
        <dbReference type="EC" id="1.8.1.8"/>
    </reaction>
</comment>
<evidence type="ECO:0000313" key="21">
    <source>
        <dbReference type="EMBL" id="MEA5446052.1"/>
    </source>
</evidence>
<feature type="disulfide bond" description="Redox-active" evidence="18">
    <location>
        <begin position="139"/>
        <end position="145"/>
    </location>
</feature>
<dbReference type="GO" id="GO:0047134">
    <property type="term" value="F:protein-disulfide reductase [NAD(P)H] activity"/>
    <property type="evidence" value="ECO:0007669"/>
    <property type="project" value="UniProtKB-UniRule"/>
</dbReference>
<dbReference type="Gene3D" id="3.40.30.10">
    <property type="entry name" value="Glutaredoxin"/>
    <property type="match status" value="1"/>
</dbReference>
<sequence length="619" mass="66612" precursor="true">MKKARLTHSWRALLTALTLILLSTGSAFSQGLDVPGMSGGDFLHPDEAFVMAVHSPDESTLQVEWTVAEEYYLYQHRFDFTTPTEGLSLGEPIYPEAELIEDEFFGESLVHRGRAVIEIPVEGGEPGQEVMLNVRFQGCADAGLCYPPMDRDSPVVLASGGAGQDAEQPSVEAPTGASDQDRLAGLVADGHPALIALIFFGFGLLLSFTPCVLPMVPILSSLILGQGERVSTRRAFGLSLTYVLAMALTYTTAGVAAGLLGHNLQAALQHPAVLVTFALVFGLLALSMFGFYQLQVPQSLQNALSRLSSRQQAGNYTGVGAMGFLSALIVGPCVAAPLAGALLVIGQTGDAVRGGLALFSMSMGMGILLLVVGTSAGRLMPRTGPWMNAVKIVFGFLLLAVGVWMLERILPAAAGLLLWSALLVMAGVYLGALDNLNAAAGGWRRFRKGAGLLILAWGMVLLLAAALGGKDPLRPMQGSLLTELGSGSGTTAPAFAMIGSQPELSSNLDEERNRPLMLEFYADWCVDCVRMERRTFTDPDVRDRLERFDLLKADVTDYTQDHRELLEAHELFGPPAILFFDHRGEEIRSLRLVGFMAPGEFDRHLARVQEDFQARMNSQ</sequence>
<feature type="transmembrane region" description="Helical" evidence="18">
    <location>
        <begin position="313"/>
        <end position="345"/>
    </location>
</feature>
<dbReference type="InterPro" id="IPR003834">
    <property type="entry name" value="Cyt_c_assmbl_TM_dom"/>
</dbReference>
<evidence type="ECO:0000313" key="22">
    <source>
        <dbReference type="Proteomes" id="UP001302316"/>
    </source>
</evidence>
<evidence type="ECO:0000256" key="9">
    <source>
        <dbReference type="ARBA" id="ARBA00022982"/>
    </source>
</evidence>
<keyword evidence="9 18" id="KW-0249">Electron transport</keyword>
<keyword evidence="6 18" id="KW-0812">Transmembrane</keyword>
<organism evidence="21 22">
    <name type="scientific">Natronospira elongata</name>
    <dbReference type="NCBI Taxonomy" id="3110268"/>
    <lineage>
        <taxon>Bacteria</taxon>
        <taxon>Pseudomonadati</taxon>
        <taxon>Pseudomonadota</taxon>
        <taxon>Gammaproteobacteria</taxon>
        <taxon>Natronospirales</taxon>
        <taxon>Natronospiraceae</taxon>
        <taxon>Natronospira</taxon>
    </lineage>
</organism>
<comment type="caution">
    <text evidence="21">The sequence shown here is derived from an EMBL/GenBank/DDBJ whole genome shotgun (WGS) entry which is preliminary data.</text>
</comment>
<dbReference type="AlphaFoldDB" id="A0AAP6MMJ1"/>
<evidence type="ECO:0000256" key="15">
    <source>
        <dbReference type="ARBA" id="ARBA00023284"/>
    </source>
</evidence>
<dbReference type="PANTHER" id="PTHR32234">
    <property type="entry name" value="THIOL:DISULFIDE INTERCHANGE PROTEIN DSBD"/>
    <property type="match status" value="1"/>
</dbReference>
<evidence type="ECO:0000256" key="10">
    <source>
        <dbReference type="ARBA" id="ARBA00022989"/>
    </source>
</evidence>
<protein>
    <recommendedName>
        <fullName evidence="18">Thiol:disulfide interchange protein DsbD</fullName>
        <ecNumber evidence="18">1.8.1.8</ecNumber>
    </recommendedName>
    <alternativeName>
        <fullName evidence="18">Protein-disulfide reductase</fullName>
        <shortName evidence="18">Disulfide reductase</shortName>
    </alternativeName>
</protein>
<dbReference type="NCBIfam" id="NF001419">
    <property type="entry name" value="PRK00293.1"/>
    <property type="match status" value="1"/>
</dbReference>
<feature type="transmembrane region" description="Helical" evidence="18">
    <location>
        <begin position="389"/>
        <end position="406"/>
    </location>
</feature>
<evidence type="ECO:0000256" key="3">
    <source>
        <dbReference type="ARBA" id="ARBA00022448"/>
    </source>
</evidence>
<dbReference type="PANTHER" id="PTHR32234:SF0">
    <property type="entry name" value="THIOL:DISULFIDE INTERCHANGE PROTEIN DSBD"/>
    <property type="match status" value="1"/>
</dbReference>
<dbReference type="EC" id="1.8.1.8" evidence="18"/>
<keyword evidence="5 18" id="KW-0997">Cell inner membrane</keyword>
<dbReference type="EMBL" id="JAYGII010000019">
    <property type="protein sequence ID" value="MEA5446052.1"/>
    <property type="molecule type" value="Genomic_DNA"/>
</dbReference>
<feature type="transmembrane region" description="Helical" evidence="18">
    <location>
        <begin position="412"/>
        <end position="430"/>
    </location>
</feature>
<keyword evidence="11 18" id="KW-0560">Oxidoreductase</keyword>
<gene>
    <name evidence="18 21" type="primary">dsbD</name>
    <name evidence="21" type="ORF">VCB98_09495</name>
</gene>
<evidence type="ECO:0000256" key="17">
    <source>
        <dbReference type="ARBA" id="ARBA00047804"/>
    </source>
</evidence>
<dbReference type="InterPro" id="IPR036929">
    <property type="entry name" value="DsbDN_sf"/>
</dbReference>
<evidence type="ECO:0000256" key="18">
    <source>
        <dbReference type="HAMAP-Rule" id="MF_00399"/>
    </source>
</evidence>
<name>A0AAP6MMJ1_9GAMM</name>
<evidence type="ECO:0000256" key="1">
    <source>
        <dbReference type="ARBA" id="ARBA00004429"/>
    </source>
</evidence>
<feature type="chain" id="PRO_5042652667" description="Thiol:disulfide interchange protein DsbD" evidence="18">
    <location>
        <begin position="30"/>
        <end position="619"/>
    </location>
</feature>
<dbReference type="Gene3D" id="2.60.40.1250">
    <property type="entry name" value="Thiol:disulfide interchange protein DsbD, N-terminal domain"/>
    <property type="match status" value="1"/>
</dbReference>
<evidence type="ECO:0000256" key="16">
    <source>
        <dbReference type="ARBA" id="ARBA00047388"/>
    </source>
</evidence>
<keyword evidence="14 18" id="KW-1015">Disulfide bond</keyword>
<dbReference type="GO" id="GO:0005886">
    <property type="term" value="C:plasma membrane"/>
    <property type="evidence" value="ECO:0007669"/>
    <property type="project" value="UniProtKB-SubCell"/>
</dbReference>
<accession>A0AAP6MMJ1</accession>
<evidence type="ECO:0000256" key="4">
    <source>
        <dbReference type="ARBA" id="ARBA00022475"/>
    </source>
</evidence>
<dbReference type="GO" id="GO:0045454">
    <property type="term" value="P:cell redox homeostasis"/>
    <property type="evidence" value="ECO:0007669"/>
    <property type="project" value="TreeGrafter"/>
</dbReference>
<evidence type="ECO:0000256" key="5">
    <source>
        <dbReference type="ARBA" id="ARBA00022519"/>
    </source>
</evidence>
<dbReference type="GO" id="GO:0009055">
    <property type="term" value="F:electron transfer activity"/>
    <property type="evidence" value="ECO:0007669"/>
    <property type="project" value="UniProtKB-UniRule"/>
</dbReference>
<evidence type="ECO:0000256" key="8">
    <source>
        <dbReference type="ARBA" id="ARBA00022748"/>
    </source>
</evidence>
<feature type="transmembrane region" description="Helical" evidence="18">
    <location>
        <begin position="357"/>
        <end position="377"/>
    </location>
</feature>
<comment type="catalytic activity">
    <reaction evidence="16 18">
        <text>[protein]-dithiol + NAD(+) = [protein]-disulfide + NADH + H(+)</text>
        <dbReference type="Rhea" id="RHEA:18749"/>
        <dbReference type="Rhea" id="RHEA-COMP:10593"/>
        <dbReference type="Rhea" id="RHEA-COMP:10594"/>
        <dbReference type="ChEBI" id="CHEBI:15378"/>
        <dbReference type="ChEBI" id="CHEBI:29950"/>
        <dbReference type="ChEBI" id="CHEBI:50058"/>
        <dbReference type="ChEBI" id="CHEBI:57540"/>
        <dbReference type="ChEBI" id="CHEBI:57945"/>
        <dbReference type="EC" id="1.8.1.8"/>
    </reaction>
</comment>
<dbReference type="HAMAP" id="MF_00399">
    <property type="entry name" value="DbsD"/>
    <property type="match status" value="1"/>
</dbReference>
<dbReference type="PROSITE" id="PS51352">
    <property type="entry name" value="THIOREDOXIN_2"/>
    <property type="match status" value="1"/>
</dbReference>
<dbReference type="InterPro" id="IPR035671">
    <property type="entry name" value="DsbD_gamma"/>
</dbReference>
<keyword evidence="8 18" id="KW-0201">Cytochrome c-type biogenesis</keyword>
<dbReference type="InterPro" id="IPR022910">
    <property type="entry name" value="Thiol_diS_interchange_DbsD"/>
</dbReference>
<feature type="disulfide bond" description="Redox-active" evidence="18">
    <location>
        <begin position="525"/>
        <end position="528"/>
    </location>
</feature>